<dbReference type="Proteomes" id="UP000645610">
    <property type="component" value="Unassembled WGS sequence"/>
</dbReference>
<keyword evidence="2" id="KW-1185">Reference proteome</keyword>
<evidence type="ECO:0000313" key="2">
    <source>
        <dbReference type="Proteomes" id="UP000645610"/>
    </source>
</evidence>
<gene>
    <name evidence="1" type="ORF">I2I01_10525</name>
</gene>
<sequence length="192" mass="21346">MTHLLPDDLLPIFNQHYEKGWKLMQEVVILEGKASSKPSFWQRWQGRRAVSQFKKCLRLVPSHWPTHWGLGKVHQGLGEHALVLASFEEAFRLQPQNPDVVREASIAAMNAGQPVLAVQYSAAALALSPNDAGLMCNHAINLLVTGNDSDAAMLIATAVNLAPEDRINKHAFQLIKEVTSGLKKRPTWQTIK</sequence>
<dbReference type="InterPro" id="IPR011990">
    <property type="entry name" value="TPR-like_helical_dom_sf"/>
</dbReference>
<dbReference type="Gene3D" id="1.25.40.10">
    <property type="entry name" value="Tetratricopeptide repeat domain"/>
    <property type="match status" value="1"/>
</dbReference>
<protein>
    <recommendedName>
        <fullName evidence="3">Tetratricopeptide repeat protein</fullName>
    </recommendedName>
</protein>
<proteinExistence type="predicted"/>
<dbReference type="AlphaFoldDB" id="A0A931BGJ8"/>
<dbReference type="RefSeq" id="WP_196286395.1">
    <property type="nucleotide sequence ID" value="NZ_JADQDP010000002.1"/>
</dbReference>
<accession>A0A931BGJ8</accession>
<name>A0A931BGJ8_9BACT</name>
<evidence type="ECO:0000313" key="1">
    <source>
        <dbReference type="EMBL" id="MBF9142071.1"/>
    </source>
</evidence>
<dbReference type="EMBL" id="JADQDP010000002">
    <property type="protein sequence ID" value="MBF9142071.1"/>
    <property type="molecule type" value="Genomic_DNA"/>
</dbReference>
<evidence type="ECO:0008006" key="3">
    <source>
        <dbReference type="Google" id="ProtNLM"/>
    </source>
</evidence>
<organism evidence="1 2">
    <name type="scientific">Hymenobacter properus</name>
    <dbReference type="NCBI Taxonomy" id="2791026"/>
    <lineage>
        <taxon>Bacteria</taxon>
        <taxon>Pseudomonadati</taxon>
        <taxon>Bacteroidota</taxon>
        <taxon>Cytophagia</taxon>
        <taxon>Cytophagales</taxon>
        <taxon>Hymenobacteraceae</taxon>
        <taxon>Hymenobacter</taxon>
    </lineage>
</organism>
<comment type="caution">
    <text evidence="1">The sequence shown here is derived from an EMBL/GenBank/DDBJ whole genome shotgun (WGS) entry which is preliminary data.</text>
</comment>
<dbReference type="SUPFAM" id="SSF48452">
    <property type="entry name" value="TPR-like"/>
    <property type="match status" value="1"/>
</dbReference>
<reference evidence="1 2" key="1">
    <citation type="submission" date="2020-11" db="EMBL/GenBank/DDBJ databases">
        <authorList>
            <person name="Kim M.K."/>
        </authorList>
    </citation>
    <scope>NUCLEOTIDE SEQUENCE [LARGE SCALE GENOMIC DNA]</scope>
    <source>
        <strain evidence="1 2">BT439</strain>
    </source>
</reference>